<reference evidence="2" key="1">
    <citation type="journal article" date="2019" name="Int. J. Syst. Evol. Microbiol.">
        <title>The Global Catalogue of Microorganisms (GCM) 10K type strain sequencing project: providing services to taxonomists for standard genome sequencing and annotation.</title>
        <authorList>
            <consortium name="The Broad Institute Genomics Platform"/>
            <consortium name="The Broad Institute Genome Sequencing Center for Infectious Disease"/>
            <person name="Wu L."/>
            <person name="Ma J."/>
        </authorList>
    </citation>
    <scope>NUCLEOTIDE SEQUENCE [LARGE SCALE GENOMIC DNA]</scope>
    <source>
        <strain evidence="2">JCM 18014</strain>
    </source>
</reference>
<comment type="caution">
    <text evidence="1">The sequence shown here is derived from an EMBL/GenBank/DDBJ whole genome shotgun (WGS) entry which is preliminary data.</text>
</comment>
<sequence length="195" mass="20452">MIGKVLIAIEEAPAERSAGAFSCLVRCDGMRLAALVVMLALPACTPEPEGEGEQLTTLPAKEGVENSAPPPPTTAISPIDTLAGEWRVAGIDGEPFDEPYGLALSADAEEIWWEPRCANFAFSYRIEGLRITTGEGRPSNPVEPGAPPPPVCTVGIPPRLDEVARALDLADTVGRLPSNGILIEGGGHSVTLFSQ</sequence>
<evidence type="ECO:0008006" key="3">
    <source>
        <dbReference type="Google" id="ProtNLM"/>
    </source>
</evidence>
<dbReference type="EMBL" id="BAABHV010000001">
    <property type="protein sequence ID" value="GAA5047234.1"/>
    <property type="molecule type" value="Genomic_DNA"/>
</dbReference>
<accession>A0ABP9JY21</accession>
<proteinExistence type="predicted"/>
<dbReference type="Proteomes" id="UP001500518">
    <property type="component" value="Unassembled WGS sequence"/>
</dbReference>
<evidence type="ECO:0000313" key="2">
    <source>
        <dbReference type="Proteomes" id="UP001500518"/>
    </source>
</evidence>
<protein>
    <recommendedName>
        <fullName evidence="3">META domain-containing protein</fullName>
    </recommendedName>
</protein>
<evidence type="ECO:0000313" key="1">
    <source>
        <dbReference type="EMBL" id="GAA5047234.1"/>
    </source>
</evidence>
<name>A0ABP9JY21_9SPHN</name>
<keyword evidence="2" id="KW-1185">Reference proteome</keyword>
<organism evidence="1 2">
    <name type="scientific">Erythrobacter westpacificensis</name>
    <dbReference type="NCBI Taxonomy" id="1055231"/>
    <lineage>
        <taxon>Bacteria</taxon>
        <taxon>Pseudomonadati</taxon>
        <taxon>Pseudomonadota</taxon>
        <taxon>Alphaproteobacteria</taxon>
        <taxon>Sphingomonadales</taxon>
        <taxon>Erythrobacteraceae</taxon>
        <taxon>Erythrobacter/Porphyrobacter group</taxon>
        <taxon>Erythrobacter</taxon>
    </lineage>
</organism>
<gene>
    <name evidence="1" type="ORF">GCM10023208_03390</name>
</gene>